<dbReference type="RefSeq" id="WP_377787212.1">
    <property type="nucleotide sequence ID" value="NZ_JBHLYQ010000003.1"/>
</dbReference>
<keyword evidence="4" id="KW-0411">Iron-sulfur</keyword>
<accession>A0ABV6BZ62</accession>
<evidence type="ECO:0000313" key="7">
    <source>
        <dbReference type="Proteomes" id="UP001589788"/>
    </source>
</evidence>
<keyword evidence="3" id="KW-0408">Iron</keyword>
<feature type="domain" description="Radical SAM core" evidence="5">
    <location>
        <begin position="95"/>
        <end position="316"/>
    </location>
</feature>
<keyword evidence="2" id="KW-0479">Metal-binding</keyword>
<dbReference type="Pfam" id="PF23545">
    <property type="entry name" value="Zn_ribbon_HMPTM"/>
    <property type="match status" value="1"/>
</dbReference>
<evidence type="ECO:0000256" key="1">
    <source>
        <dbReference type="ARBA" id="ARBA00022691"/>
    </source>
</evidence>
<dbReference type="SUPFAM" id="SSF102114">
    <property type="entry name" value="Radical SAM enzymes"/>
    <property type="match status" value="1"/>
</dbReference>
<dbReference type="PANTHER" id="PTHR43306">
    <property type="entry name" value="7,8-DIHYDRO-6-HYDROXYMETHYLPTERIN DIMETHYLTRANSFERASE"/>
    <property type="match status" value="1"/>
</dbReference>
<dbReference type="CDD" id="cd01335">
    <property type="entry name" value="Radical_SAM"/>
    <property type="match status" value="1"/>
</dbReference>
<sequence length="536" mass="58059">MNRAPRRVERDEVFLEYTKSICPVCKAVIDAEVNARDNKVFLRKVCRHHGPFEVLVYSDAEAYLGLQRFNRPGTVPLRTQTEVEAGCPLDCGLCPEHKQHACLGIIEINSGCNLDCPVCFADSGRHQPDGFSLTHDQVAAALDAFVAAEGEPEVVMFSGGEPSIHPHVLDFLSMAKDRGIKNVVLNTNGIRLAHDPRFAEHLAGLDVRIYLQFDGLEAATHLALRGRDLRRAKKTALDRCAEVGLTVLLVAAVESGVNEAELGSIVRYGIAHPAVRGVVFQPVTHAGRHGAFDPRDRLTNADVIAGLVAQCPEWFETGDFFPVPCCSPTCRSVTYLLTDGQDVVPVPRLLPMDRYLDYLANRVLPDPGLRPMLEELWSASAVPGGPGVTDRLAQVLASVGVTGELEALAGKALAACAACGVDLPEALGELASRAFMIVVQDFQDAFTLNVRTLMKCCVEELTPDGRLIPFCAYNSVGYREQVRARLAGRAVPGVVPNAIELAEQLVPTPYGSRTASDTPSLSSAREVQVNIGRVLR</sequence>
<evidence type="ECO:0000256" key="3">
    <source>
        <dbReference type="ARBA" id="ARBA00023004"/>
    </source>
</evidence>
<organism evidence="6 7">
    <name type="scientific">Aciditerrimonas ferrireducens</name>
    <dbReference type="NCBI Taxonomy" id="667306"/>
    <lineage>
        <taxon>Bacteria</taxon>
        <taxon>Bacillati</taxon>
        <taxon>Actinomycetota</taxon>
        <taxon>Acidimicrobiia</taxon>
        <taxon>Acidimicrobiales</taxon>
        <taxon>Acidimicrobiaceae</taxon>
        <taxon>Aciditerrimonas</taxon>
    </lineage>
</organism>
<gene>
    <name evidence="6" type="ORF">ACFFRE_00945</name>
</gene>
<evidence type="ECO:0000259" key="5">
    <source>
        <dbReference type="PROSITE" id="PS51918"/>
    </source>
</evidence>
<name>A0ABV6BZ62_9ACTN</name>
<dbReference type="EMBL" id="JBHLYQ010000003">
    <property type="protein sequence ID" value="MFC0080723.1"/>
    <property type="molecule type" value="Genomic_DNA"/>
</dbReference>
<comment type="caution">
    <text evidence="6">The sequence shown here is derived from an EMBL/GenBank/DDBJ whole genome shotgun (WGS) entry which is preliminary data.</text>
</comment>
<dbReference type="InterPro" id="IPR058240">
    <property type="entry name" value="rSAM_sf"/>
</dbReference>
<dbReference type="Gene3D" id="3.20.20.70">
    <property type="entry name" value="Aldolase class I"/>
    <property type="match status" value="1"/>
</dbReference>
<proteinExistence type="predicted"/>
<dbReference type="InterPro" id="IPR034474">
    <property type="entry name" value="Methyltransferase_Class_D"/>
</dbReference>
<reference evidence="6 7" key="1">
    <citation type="submission" date="2024-09" db="EMBL/GenBank/DDBJ databases">
        <authorList>
            <person name="Sun Q."/>
            <person name="Mori K."/>
        </authorList>
    </citation>
    <scope>NUCLEOTIDE SEQUENCE [LARGE SCALE GENOMIC DNA]</scope>
    <source>
        <strain evidence="6 7">JCM 15389</strain>
    </source>
</reference>
<dbReference type="Pfam" id="PF04055">
    <property type="entry name" value="Radical_SAM"/>
    <property type="match status" value="1"/>
</dbReference>
<dbReference type="SFLD" id="SFLDS00029">
    <property type="entry name" value="Radical_SAM"/>
    <property type="match status" value="1"/>
</dbReference>
<dbReference type="SFLD" id="SFLDG01100">
    <property type="entry name" value="methyltransferase_(Class_D)"/>
    <property type="match status" value="1"/>
</dbReference>
<evidence type="ECO:0000313" key="6">
    <source>
        <dbReference type="EMBL" id="MFC0080723.1"/>
    </source>
</evidence>
<evidence type="ECO:0000256" key="2">
    <source>
        <dbReference type="ARBA" id="ARBA00022723"/>
    </source>
</evidence>
<dbReference type="Proteomes" id="UP001589788">
    <property type="component" value="Unassembled WGS sequence"/>
</dbReference>
<keyword evidence="1" id="KW-0949">S-adenosyl-L-methionine</keyword>
<protein>
    <submittedName>
        <fullName evidence="6">Radical SAM protein</fullName>
    </submittedName>
</protein>
<keyword evidence="7" id="KW-1185">Reference proteome</keyword>
<dbReference type="PROSITE" id="PS51918">
    <property type="entry name" value="RADICAL_SAM"/>
    <property type="match status" value="1"/>
</dbReference>
<evidence type="ECO:0000256" key="4">
    <source>
        <dbReference type="ARBA" id="ARBA00023014"/>
    </source>
</evidence>
<dbReference type="PANTHER" id="PTHR43306:SF1">
    <property type="entry name" value="7,8-DIHYDRO-6-HYDROXYMETHYLPTERIN DIMETHYLTRANSFERASE"/>
    <property type="match status" value="1"/>
</dbReference>
<dbReference type="InterPro" id="IPR013785">
    <property type="entry name" value="Aldolase_TIM"/>
</dbReference>
<dbReference type="InterPro" id="IPR007197">
    <property type="entry name" value="rSAM"/>
</dbReference>
<dbReference type="SFLD" id="SFLDG01067">
    <property type="entry name" value="SPASM/twitch_domain_containing"/>
    <property type="match status" value="1"/>
</dbReference>
<dbReference type="InterPro" id="IPR056488">
    <property type="entry name" value="Zn_ribbon_HMPTM"/>
</dbReference>